<reference evidence="3 4" key="1">
    <citation type="submission" date="2016-10" db="EMBL/GenBank/DDBJ databases">
        <authorList>
            <person name="de Groot N.N."/>
        </authorList>
    </citation>
    <scope>NUCLEOTIDE SEQUENCE [LARGE SCALE GENOMIC DNA]</scope>
    <source>
        <strain evidence="3 4">DSM 16213</strain>
    </source>
</reference>
<dbReference type="PANTHER" id="PTHR46401:SF2">
    <property type="entry name" value="GLYCOSYLTRANSFERASE WBBK-RELATED"/>
    <property type="match status" value="1"/>
</dbReference>
<keyword evidence="1 3" id="KW-0808">Transferase</keyword>
<dbReference type="STRING" id="245187.SAMN04488003_10936"/>
<proteinExistence type="predicted"/>
<organism evidence="3 4">
    <name type="scientific">Loktanella fryxellensis</name>
    <dbReference type="NCBI Taxonomy" id="245187"/>
    <lineage>
        <taxon>Bacteria</taxon>
        <taxon>Pseudomonadati</taxon>
        <taxon>Pseudomonadota</taxon>
        <taxon>Alphaproteobacteria</taxon>
        <taxon>Rhodobacterales</taxon>
        <taxon>Roseobacteraceae</taxon>
        <taxon>Loktanella</taxon>
    </lineage>
</organism>
<dbReference type="SUPFAM" id="SSF53756">
    <property type="entry name" value="UDP-Glycosyltransferase/glycogen phosphorylase"/>
    <property type="match status" value="1"/>
</dbReference>
<dbReference type="GO" id="GO:0016757">
    <property type="term" value="F:glycosyltransferase activity"/>
    <property type="evidence" value="ECO:0007669"/>
    <property type="project" value="InterPro"/>
</dbReference>
<dbReference type="EMBL" id="FOCI01000009">
    <property type="protein sequence ID" value="SEN09699.1"/>
    <property type="molecule type" value="Genomic_DNA"/>
</dbReference>
<dbReference type="Pfam" id="PF00534">
    <property type="entry name" value="Glycos_transf_1"/>
    <property type="match status" value="1"/>
</dbReference>
<dbReference type="OrthoDB" id="9790710at2"/>
<gene>
    <name evidence="3" type="ORF">SAMN04488003_10936</name>
</gene>
<evidence type="ECO:0000256" key="1">
    <source>
        <dbReference type="ARBA" id="ARBA00022679"/>
    </source>
</evidence>
<keyword evidence="4" id="KW-1185">Reference proteome</keyword>
<feature type="domain" description="Glycosyl transferase family 1" evidence="2">
    <location>
        <begin position="234"/>
        <end position="371"/>
    </location>
</feature>
<dbReference type="RefSeq" id="WP_089901782.1">
    <property type="nucleotide sequence ID" value="NZ_FOCI01000009.1"/>
</dbReference>
<dbReference type="PANTHER" id="PTHR46401">
    <property type="entry name" value="GLYCOSYLTRANSFERASE WBBK-RELATED"/>
    <property type="match status" value="1"/>
</dbReference>
<dbReference type="Proteomes" id="UP000199585">
    <property type="component" value="Unassembled WGS sequence"/>
</dbReference>
<dbReference type="Gene3D" id="3.40.50.2000">
    <property type="entry name" value="Glycogen Phosphorylase B"/>
    <property type="match status" value="1"/>
</dbReference>
<dbReference type="AlphaFoldDB" id="A0A1H8DR24"/>
<evidence type="ECO:0000259" key="2">
    <source>
        <dbReference type="Pfam" id="PF00534"/>
    </source>
</evidence>
<evidence type="ECO:0000313" key="4">
    <source>
        <dbReference type="Proteomes" id="UP000199585"/>
    </source>
</evidence>
<accession>A0A1H8DR24</accession>
<dbReference type="CDD" id="cd03809">
    <property type="entry name" value="GT4_MtfB-like"/>
    <property type="match status" value="1"/>
</dbReference>
<dbReference type="InterPro" id="IPR001296">
    <property type="entry name" value="Glyco_trans_1"/>
</dbReference>
<name>A0A1H8DR24_9RHOB</name>
<sequence>MPGARLLDVTRLASRAGLLPTGVDRVELAYLRALTADGGRPVFGLCRTALGFVLLDRIGLLALGQAVATRDFGRADWLSRLNRRLTPAARLGQSFVRRHAMARSTRRRLPRLLARVPAGFTYFNVGHSNLTDAVCRGIRACDGARIAILIHDTIPLDWPDMQRANTVAAFAAKLQVAQRHADRIICTSAACAADVTRHMAGHGPVPPIVTAHLGLDLPRPAPEEIPPGVMPLRPYFVALGTIEPRKNHALLLDVWDNWGPGAPALLICGRRGWRNTEVFARLDAGVPHVHEVTDLSDGAIAALLAGSRGLVFPSFAEGFGLPPLEAASLGAPLICADLPACRELLGDWAVYVDPKDQYRWKKEVERLADATSRDRRAAFVPPSWTAHFRAVLSDA</sequence>
<evidence type="ECO:0000313" key="3">
    <source>
        <dbReference type="EMBL" id="SEN09699.1"/>
    </source>
</evidence>
<protein>
    <submittedName>
        <fullName evidence="3">Glycosyltransferase involved in cell wall bisynthesis</fullName>
    </submittedName>
</protein>